<evidence type="ECO:0000313" key="1">
    <source>
        <dbReference type="EMBL" id="RRG18682.1"/>
    </source>
</evidence>
<dbReference type="InterPro" id="IPR008914">
    <property type="entry name" value="PEBP"/>
</dbReference>
<dbReference type="RefSeq" id="WP_124942826.1">
    <property type="nucleotide sequence ID" value="NZ_RHGY01000001.1"/>
</dbReference>
<comment type="caution">
    <text evidence="1">The sequence shown here is derived from an EMBL/GenBank/DDBJ whole genome shotgun (WGS) entry which is preliminary data.</text>
</comment>
<evidence type="ECO:0000313" key="2">
    <source>
        <dbReference type="Proteomes" id="UP000275836"/>
    </source>
</evidence>
<dbReference type="Gene3D" id="3.90.280.10">
    <property type="entry name" value="PEBP-like"/>
    <property type="match status" value="1"/>
</dbReference>
<dbReference type="InterPro" id="IPR036610">
    <property type="entry name" value="PEBP-like_sf"/>
</dbReference>
<name>A0A3P2RLY4_WEIVI</name>
<dbReference type="AlphaFoldDB" id="A0A3P2RLY4"/>
<dbReference type="Proteomes" id="UP000275836">
    <property type="component" value="Unassembled WGS sequence"/>
</dbReference>
<accession>A0A3P2RLY4</accession>
<protein>
    <submittedName>
        <fullName evidence="1">YbhB/YbcL family Raf kinase inhibitor-like protein</fullName>
    </submittedName>
</protein>
<organism evidence="1 2">
    <name type="scientific">Weissella viridescens</name>
    <name type="common">Lactobacillus viridescens</name>
    <dbReference type="NCBI Taxonomy" id="1629"/>
    <lineage>
        <taxon>Bacteria</taxon>
        <taxon>Bacillati</taxon>
        <taxon>Bacillota</taxon>
        <taxon>Bacilli</taxon>
        <taxon>Lactobacillales</taxon>
        <taxon>Lactobacillaceae</taxon>
        <taxon>Weissella</taxon>
    </lineage>
</organism>
<dbReference type="NCBIfam" id="TIGR00481">
    <property type="entry name" value="YbhB/YbcL family Raf kinase inhibitor-like protein"/>
    <property type="match status" value="1"/>
</dbReference>
<dbReference type="EMBL" id="RHGY01000001">
    <property type="protein sequence ID" value="RRG18682.1"/>
    <property type="molecule type" value="Genomic_DNA"/>
</dbReference>
<dbReference type="OrthoDB" id="9797506at2"/>
<dbReference type="InterPro" id="IPR005247">
    <property type="entry name" value="YbhB_YbcL/LppC-like"/>
</dbReference>
<proteinExistence type="predicted"/>
<sequence length="171" mass="18764">MQIKIELDADGDLPDLYAKAAPETATVNGTPVISFPFEVLNIPKSANYLAWTLIDADAIPVTGFAWIHWTMADVPVTGRNLVIPADFSRETSAGVQGLNSQASKFVGETDPALTMRYTGPMPPDQPHAYRLEVFAMPELLGLVSGYFLNEQYRALTGNVLEKTHLDIWAKN</sequence>
<dbReference type="SUPFAM" id="SSF49777">
    <property type="entry name" value="PEBP-like"/>
    <property type="match status" value="1"/>
</dbReference>
<reference evidence="1 2" key="1">
    <citation type="submission" date="2018-10" db="EMBL/GenBank/DDBJ databases">
        <title>Draft genome sequence of Weissella viridescens UCO-SMC3.</title>
        <authorList>
            <person name="Garcia-Cancino A."/>
            <person name="Espinoza-Monje M."/>
            <person name="Albarracin L."/>
            <person name="Garcia-Castillo V."/>
            <person name="Campos-Martin J."/>
            <person name="Nakano Y."/>
            <person name="Guitierrez-Zamorano C."/>
            <person name="Ikeda-Ohtsubo W."/>
            <person name="Morita H."/>
            <person name="Kitazawa H."/>
            <person name="Villena J."/>
        </authorList>
    </citation>
    <scope>NUCLEOTIDE SEQUENCE [LARGE SCALE GENOMIC DNA]</scope>
    <source>
        <strain evidence="1 2">UCO-SMC3</strain>
    </source>
</reference>
<dbReference type="CDD" id="cd00865">
    <property type="entry name" value="PEBP_bact_arch"/>
    <property type="match status" value="1"/>
</dbReference>
<dbReference type="Pfam" id="PF01161">
    <property type="entry name" value="PBP"/>
    <property type="match status" value="1"/>
</dbReference>
<gene>
    <name evidence="1" type="ORF">D3P96_01470</name>
</gene>